<evidence type="ECO:0000259" key="3">
    <source>
        <dbReference type="Pfam" id="PF07143"/>
    </source>
</evidence>
<evidence type="ECO:0000313" key="5">
    <source>
        <dbReference type="Proteomes" id="UP000480275"/>
    </source>
</evidence>
<dbReference type="EMBL" id="WIXJ01000001">
    <property type="protein sequence ID" value="MQY50454.1"/>
    <property type="molecule type" value="Genomic_DNA"/>
</dbReference>
<keyword evidence="2" id="KW-0732">Signal</keyword>
<name>A0A6L5JV15_RHOTE</name>
<dbReference type="SUPFAM" id="SSF159245">
    <property type="entry name" value="AttH-like"/>
    <property type="match status" value="2"/>
</dbReference>
<dbReference type="PANTHER" id="PTHR38591">
    <property type="entry name" value="HYDROLASE"/>
    <property type="match status" value="1"/>
</dbReference>
<organism evidence="4 5">
    <name type="scientific">Rhodocyclus tenuis</name>
    <name type="common">Rhodospirillum tenue</name>
    <dbReference type="NCBI Taxonomy" id="1066"/>
    <lineage>
        <taxon>Bacteria</taxon>
        <taxon>Pseudomonadati</taxon>
        <taxon>Pseudomonadota</taxon>
        <taxon>Betaproteobacteria</taxon>
        <taxon>Rhodocyclales</taxon>
        <taxon>Rhodocyclaceae</taxon>
        <taxon>Rhodocyclus</taxon>
    </lineage>
</organism>
<feature type="region of interest" description="Disordered" evidence="1">
    <location>
        <begin position="295"/>
        <end position="316"/>
    </location>
</feature>
<dbReference type="PANTHER" id="PTHR38591:SF1">
    <property type="entry name" value="BLL1000 PROTEIN"/>
    <property type="match status" value="1"/>
</dbReference>
<evidence type="ECO:0000313" key="4">
    <source>
        <dbReference type="EMBL" id="MQY50454.1"/>
    </source>
</evidence>
<accession>A0A6L5JV15</accession>
<feature type="domain" description="AttH" evidence="3">
    <location>
        <begin position="58"/>
        <end position="238"/>
    </location>
</feature>
<feature type="compositionally biased region" description="Polar residues" evidence="1">
    <location>
        <begin position="303"/>
        <end position="316"/>
    </location>
</feature>
<sequence length="438" mass="47312">MNKRAFLLALAALPAWRALAAAPLGAARPVAPVTFAPVLPGRTLVFPRDHGAHPDFRTEWWYATGWLQLPDGSPVGFQTTFFRVRSGAGEGNPSSFAPRQLILAHAAIADPRLGRLRHDQRAARVLGGANAGSAGGAHYSSARTDVHLGDWSFRQEDDSGRRYRAEVSAESFSYALTLVAEAPPMLNGEGGFSRKAADPKHASYYYSRPQLKVSGTLGLDGRTLPVTGRAWLDHEWSSELLPEAAQGWDWIGINFDDGSALMAFRLRGREGQMPAAPGGVALAASQVSSGKKAKAGLAGGQAENSAEVSTAPQTGAQAHAEVHADTASQIQAETLWSAGTLRHADAAVEVLPPQAVAFTALRRWRSPRTGVDYPVEWQVRIGRRRLHLQPLIDDQELDSRRSTGALYWEGAVRVSEDGREIGRGYLEMTGYREKIKVG</sequence>
<dbReference type="Gene3D" id="2.40.370.10">
    <property type="entry name" value="AttH-like domain"/>
    <property type="match status" value="2"/>
</dbReference>
<dbReference type="AlphaFoldDB" id="A0A6L5JV15"/>
<proteinExistence type="predicted"/>
<comment type="caution">
    <text evidence="4">The sequence shown here is derived from an EMBL/GenBank/DDBJ whole genome shotgun (WGS) entry which is preliminary data.</text>
</comment>
<reference evidence="4 5" key="1">
    <citation type="submission" date="2019-10" db="EMBL/GenBank/DDBJ databases">
        <title>Whole-genome sequence of the purple nonsulfur photosynthetic bacterium Rhodocyclus tenuis.</title>
        <authorList>
            <person name="Kyndt J.A."/>
            <person name="Meyer T.E."/>
        </authorList>
    </citation>
    <scope>NUCLEOTIDE SEQUENCE [LARGE SCALE GENOMIC DNA]</scope>
    <source>
        <strain evidence="4 5">DSM 110</strain>
    </source>
</reference>
<feature type="chain" id="PRO_5026693537" evidence="2">
    <location>
        <begin position="21"/>
        <end position="438"/>
    </location>
</feature>
<gene>
    <name evidence="4" type="ORF">GHK24_01475</name>
</gene>
<feature type="signal peptide" evidence="2">
    <location>
        <begin position="1"/>
        <end position="20"/>
    </location>
</feature>
<evidence type="ECO:0000256" key="1">
    <source>
        <dbReference type="SAM" id="MobiDB-lite"/>
    </source>
</evidence>
<dbReference type="OrthoDB" id="9770826at2"/>
<dbReference type="Proteomes" id="UP000480275">
    <property type="component" value="Unassembled WGS sequence"/>
</dbReference>
<dbReference type="InterPro" id="IPR010791">
    <property type="entry name" value="AttH_dom"/>
</dbReference>
<protein>
    <submittedName>
        <fullName evidence="4">Carotenoid 1,2-hydratase</fullName>
    </submittedName>
</protein>
<dbReference type="Pfam" id="PF17186">
    <property type="entry name" value="Lipocalin_9"/>
    <property type="match status" value="2"/>
</dbReference>
<evidence type="ECO:0000256" key="2">
    <source>
        <dbReference type="SAM" id="SignalP"/>
    </source>
</evidence>
<dbReference type="InterPro" id="IPR023374">
    <property type="entry name" value="AttH-like_dom_sf"/>
</dbReference>
<dbReference type="Pfam" id="PF07143">
    <property type="entry name" value="CrtC"/>
    <property type="match status" value="1"/>
</dbReference>